<organism evidence="1 2">
    <name type="scientific">[Eubacterium] siraeum DSM 15702</name>
    <dbReference type="NCBI Taxonomy" id="428128"/>
    <lineage>
        <taxon>Bacteria</taxon>
        <taxon>Bacillati</taxon>
        <taxon>Bacillota</taxon>
        <taxon>Clostridia</taxon>
        <taxon>Eubacteriales</taxon>
        <taxon>Oscillospiraceae</taxon>
        <taxon>Oscillospiraceae incertae sedis</taxon>
    </lineage>
</organism>
<reference evidence="1" key="1">
    <citation type="submission" date="2007-10" db="EMBL/GenBank/DDBJ databases">
        <authorList>
            <person name="Fulton L."/>
            <person name="Clifton S."/>
            <person name="Fulton B."/>
            <person name="Xu J."/>
            <person name="Minx P."/>
            <person name="Pepin K.H."/>
            <person name="Johnson M."/>
            <person name="Thiruvilangam P."/>
            <person name="Bhonagiri V."/>
            <person name="Nash W.E."/>
            <person name="Mardis E.R."/>
            <person name="Wilson R.K."/>
        </authorList>
    </citation>
    <scope>NUCLEOTIDE SEQUENCE [LARGE SCALE GENOMIC DNA]</scope>
    <source>
        <strain evidence="1">DSM 15702</strain>
    </source>
</reference>
<dbReference type="EMBL" id="ABCA03000044">
    <property type="protein sequence ID" value="EDS00969.1"/>
    <property type="molecule type" value="Genomic_DNA"/>
</dbReference>
<accession>B0MN45</accession>
<reference evidence="1" key="2">
    <citation type="submission" date="2014-06" db="EMBL/GenBank/DDBJ databases">
        <title>Draft genome sequence of Eubacterium siraeum (DSM 15702).</title>
        <authorList>
            <person name="Sudarsanam P."/>
            <person name="Ley R."/>
            <person name="Guruge J."/>
            <person name="Turnbaugh P.J."/>
            <person name="Mahowald M."/>
            <person name="Liep D."/>
            <person name="Gordon J."/>
        </authorList>
    </citation>
    <scope>NUCLEOTIDE SEQUENCE</scope>
    <source>
        <strain evidence="1">DSM 15702</strain>
    </source>
</reference>
<proteinExistence type="predicted"/>
<comment type="caution">
    <text evidence="1">The sequence shown here is derived from an EMBL/GenBank/DDBJ whole genome shotgun (WGS) entry which is preliminary data.</text>
</comment>
<evidence type="ECO:0000313" key="2">
    <source>
        <dbReference type="Proteomes" id="UP000005326"/>
    </source>
</evidence>
<keyword evidence="2" id="KW-1185">Reference proteome</keyword>
<protein>
    <submittedName>
        <fullName evidence="1">Uncharacterized protein</fullName>
    </submittedName>
</protein>
<sequence>MPFEITALQKQGENKHCAVLICLDLFKSVNDIYPDKRRYKAKAAGRNKIMID</sequence>
<dbReference type="Proteomes" id="UP000005326">
    <property type="component" value="Unassembled WGS sequence"/>
</dbReference>
<evidence type="ECO:0000313" key="1">
    <source>
        <dbReference type="EMBL" id="EDS00969.1"/>
    </source>
</evidence>
<dbReference type="AlphaFoldDB" id="B0MN45"/>
<gene>
    <name evidence="1" type="ORF">EUBSIR_01251</name>
</gene>
<name>B0MN45_9FIRM</name>